<proteinExistence type="predicted"/>
<feature type="compositionally biased region" description="Low complexity" evidence="1">
    <location>
        <begin position="40"/>
        <end position="50"/>
    </location>
</feature>
<evidence type="ECO:0000313" key="2">
    <source>
        <dbReference type="EnsemblPlants" id="OPUNC01G18410.1"/>
    </source>
</evidence>
<evidence type="ECO:0000313" key="3">
    <source>
        <dbReference type="Proteomes" id="UP000026962"/>
    </source>
</evidence>
<protein>
    <recommendedName>
        <fullName evidence="4">DUF834 domain-containing protein</fullName>
    </recommendedName>
</protein>
<organism evidence="2">
    <name type="scientific">Oryza punctata</name>
    <name type="common">Red rice</name>
    <dbReference type="NCBI Taxonomy" id="4537"/>
    <lineage>
        <taxon>Eukaryota</taxon>
        <taxon>Viridiplantae</taxon>
        <taxon>Streptophyta</taxon>
        <taxon>Embryophyta</taxon>
        <taxon>Tracheophyta</taxon>
        <taxon>Spermatophyta</taxon>
        <taxon>Magnoliopsida</taxon>
        <taxon>Liliopsida</taxon>
        <taxon>Poales</taxon>
        <taxon>Poaceae</taxon>
        <taxon>BOP clade</taxon>
        <taxon>Oryzoideae</taxon>
        <taxon>Oryzeae</taxon>
        <taxon>Oryzinae</taxon>
        <taxon>Oryza</taxon>
    </lineage>
</organism>
<feature type="region of interest" description="Disordered" evidence="1">
    <location>
        <begin position="1"/>
        <end position="101"/>
    </location>
</feature>
<dbReference type="AlphaFoldDB" id="A0A0E0JJK8"/>
<sequence length="101" mass="9968">MATGLRQGGDDNDGGGSGLPATTVSDPPPPGLGRIYPSLATAGTTAPATTRSDGGQERKWRVGAGAGAHNDEGGNNDYGDKLEDGGSVAFGPGRGNDDDGR</sequence>
<accession>A0A0E0JJK8</accession>
<keyword evidence="3" id="KW-1185">Reference proteome</keyword>
<evidence type="ECO:0000256" key="1">
    <source>
        <dbReference type="SAM" id="MobiDB-lite"/>
    </source>
</evidence>
<dbReference type="Proteomes" id="UP000026962">
    <property type="component" value="Chromosome 1"/>
</dbReference>
<dbReference type="HOGENOM" id="CLU_2296266_0_0_1"/>
<dbReference type="EnsemblPlants" id="OPUNC01G18410.1">
    <property type="protein sequence ID" value="OPUNC01G18410.1"/>
    <property type="gene ID" value="OPUNC01G18410"/>
</dbReference>
<dbReference type="Gramene" id="OPUNC01G18410.1">
    <property type="protein sequence ID" value="OPUNC01G18410.1"/>
    <property type="gene ID" value="OPUNC01G18410"/>
</dbReference>
<reference evidence="2" key="2">
    <citation type="submission" date="2018-05" db="EMBL/GenBank/DDBJ databases">
        <title>OpunRS2 (Oryza punctata Reference Sequence Version 2).</title>
        <authorList>
            <person name="Zhang J."/>
            <person name="Kudrna D."/>
            <person name="Lee S."/>
            <person name="Talag J."/>
            <person name="Welchert J."/>
            <person name="Wing R.A."/>
        </authorList>
    </citation>
    <scope>NUCLEOTIDE SEQUENCE [LARGE SCALE GENOMIC DNA]</scope>
</reference>
<reference evidence="2" key="1">
    <citation type="submission" date="2015-04" db="UniProtKB">
        <authorList>
            <consortium name="EnsemblPlants"/>
        </authorList>
    </citation>
    <scope>IDENTIFICATION</scope>
</reference>
<name>A0A0E0JJK8_ORYPU</name>
<evidence type="ECO:0008006" key="4">
    <source>
        <dbReference type="Google" id="ProtNLM"/>
    </source>
</evidence>